<dbReference type="PRINTS" id="PR00070">
    <property type="entry name" value="DHFR"/>
</dbReference>
<evidence type="ECO:0000256" key="6">
    <source>
        <dbReference type="ARBA" id="ARBA00023002"/>
    </source>
</evidence>
<dbReference type="GO" id="GO:0046654">
    <property type="term" value="P:tetrahydrofolate biosynthetic process"/>
    <property type="evidence" value="ECO:0007669"/>
    <property type="project" value="UniProtKB-UniPathway"/>
</dbReference>
<evidence type="ECO:0000256" key="1">
    <source>
        <dbReference type="ARBA" id="ARBA00004903"/>
    </source>
</evidence>
<evidence type="ECO:0000256" key="5">
    <source>
        <dbReference type="ARBA" id="ARBA00022857"/>
    </source>
</evidence>
<comment type="similarity">
    <text evidence="2 7 8">Belongs to the dihydrofolate reductase family.</text>
</comment>
<evidence type="ECO:0000256" key="3">
    <source>
        <dbReference type="ARBA" id="ARBA00012856"/>
    </source>
</evidence>
<dbReference type="Gene3D" id="3.40.430.10">
    <property type="entry name" value="Dihydrofolate Reductase, subunit A"/>
    <property type="match status" value="1"/>
</dbReference>
<dbReference type="PIRSF" id="PIRSF000194">
    <property type="entry name" value="DHFR"/>
    <property type="match status" value="1"/>
</dbReference>
<dbReference type="SUPFAM" id="SSF53597">
    <property type="entry name" value="Dihydrofolate reductase-like"/>
    <property type="match status" value="1"/>
</dbReference>
<dbReference type="GO" id="GO:0046452">
    <property type="term" value="P:dihydrofolate metabolic process"/>
    <property type="evidence" value="ECO:0007669"/>
    <property type="project" value="TreeGrafter"/>
</dbReference>
<evidence type="ECO:0000259" key="9">
    <source>
        <dbReference type="PROSITE" id="PS51330"/>
    </source>
</evidence>
<dbReference type="CDD" id="cd00209">
    <property type="entry name" value="DHFR"/>
    <property type="match status" value="1"/>
</dbReference>
<keyword evidence="5 7" id="KW-0521">NADP</keyword>
<dbReference type="PROSITE" id="PS51330">
    <property type="entry name" value="DHFR_2"/>
    <property type="match status" value="1"/>
</dbReference>
<dbReference type="GO" id="GO:0004146">
    <property type="term" value="F:dihydrofolate reductase activity"/>
    <property type="evidence" value="ECO:0007669"/>
    <property type="project" value="UniProtKB-EC"/>
</dbReference>
<accession>A0A3N3ZTF8</accession>
<dbReference type="PROSITE" id="PS00075">
    <property type="entry name" value="DHFR_1"/>
    <property type="match status" value="1"/>
</dbReference>
<gene>
    <name evidence="10" type="ORF">EDL96_05830</name>
</gene>
<evidence type="ECO:0000313" key="11">
    <source>
        <dbReference type="Proteomes" id="UP000270616"/>
    </source>
</evidence>
<evidence type="ECO:0000313" key="10">
    <source>
        <dbReference type="EMBL" id="ROZ63457.1"/>
    </source>
</evidence>
<dbReference type="RefSeq" id="WP_123824869.1">
    <property type="nucleotide sequence ID" value="NZ_RKMF01000006.1"/>
</dbReference>
<dbReference type="InterPro" id="IPR024072">
    <property type="entry name" value="DHFR-like_dom_sf"/>
</dbReference>
<dbReference type="UniPathway" id="UPA00077">
    <property type="reaction ID" value="UER00158"/>
</dbReference>
<evidence type="ECO:0000256" key="7">
    <source>
        <dbReference type="PIRNR" id="PIRNR000194"/>
    </source>
</evidence>
<dbReference type="PANTHER" id="PTHR48069:SF3">
    <property type="entry name" value="DIHYDROFOLATE REDUCTASE"/>
    <property type="match status" value="1"/>
</dbReference>
<proteinExistence type="inferred from homology"/>
<dbReference type="GO" id="GO:0005829">
    <property type="term" value="C:cytosol"/>
    <property type="evidence" value="ECO:0007669"/>
    <property type="project" value="TreeGrafter"/>
</dbReference>
<evidence type="ECO:0000256" key="8">
    <source>
        <dbReference type="RuleBase" id="RU004474"/>
    </source>
</evidence>
<dbReference type="InterPro" id="IPR001796">
    <property type="entry name" value="DHFR_dom"/>
</dbReference>
<evidence type="ECO:0000256" key="2">
    <source>
        <dbReference type="ARBA" id="ARBA00009539"/>
    </source>
</evidence>
<keyword evidence="4 7" id="KW-0554">One-carbon metabolism</keyword>
<protein>
    <recommendedName>
        <fullName evidence="3 7">Dihydrofolate reductase</fullName>
        <ecNumber evidence="3 7">1.5.1.3</ecNumber>
    </recommendedName>
</protein>
<comment type="function">
    <text evidence="7">Key enzyme in folate metabolism. Catalyzes an essential reaction for de novo glycine and purine synthesis, and for DNA precursor synthesis.</text>
</comment>
<dbReference type="Proteomes" id="UP000270616">
    <property type="component" value="Unassembled WGS sequence"/>
</dbReference>
<dbReference type="GO" id="GO:0006730">
    <property type="term" value="P:one-carbon metabolic process"/>
    <property type="evidence" value="ECO:0007669"/>
    <property type="project" value="UniProtKB-KW"/>
</dbReference>
<dbReference type="AlphaFoldDB" id="A0A3N3ZTF8"/>
<dbReference type="PANTHER" id="PTHR48069">
    <property type="entry name" value="DIHYDROFOLATE REDUCTASE"/>
    <property type="match status" value="1"/>
</dbReference>
<comment type="catalytic activity">
    <reaction evidence="7">
        <text>(6S)-5,6,7,8-tetrahydrofolate + NADP(+) = 7,8-dihydrofolate + NADPH + H(+)</text>
        <dbReference type="Rhea" id="RHEA:15009"/>
        <dbReference type="ChEBI" id="CHEBI:15378"/>
        <dbReference type="ChEBI" id="CHEBI:57451"/>
        <dbReference type="ChEBI" id="CHEBI:57453"/>
        <dbReference type="ChEBI" id="CHEBI:57783"/>
        <dbReference type="ChEBI" id="CHEBI:58349"/>
        <dbReference type="EC" id="1.5.1.3"/>
    </reaction>
</comment>
<dbReference type="Pfam" id="PF00186">
    <property type="entry name" value="DHFR_1"/>
    <property type="match status" value="1"/>
</dbReference>
<dbReference type="InterPro" id="IPR012259">
    <property type="entry name" value="DHFR"/>
</dbReference>
<keyword evidence="11" id="KW-1185">Reference proteome</keyword>
<dbReference type="EC" id="1.5.1.3" evidence="3 7"/>
<dbReference type="EMBL" id="RKMF01000006">
    <property type="protein sequence ID" value="ROZ63457.1"/>
    <property type="molecule type" value="Genomic_DNA"/>
</dbReference>
<dbReference type="GO" id="GO:0050661">
    <property type="term" value="F:NADP binding"/>
    <property type="evidence" value="ECO:0007669"/>
    <property type="project" value="InterPro"/>
</dbReference>
<organism evidence="10 11">
    <name type="scientific">Kocuria soli</name>
    <dbReference type="NCBI Taxonomy" id="2485125"/>
    <lineage>
        <taxon>Bacteria</taxon>
        <taxon>Bacillati</taxon>
        <taxon>Actinomycetota</taxon>
        <taxon>Actinomycetes</taxon>
        <taxon>Micrococcales</taxon>
        <taxon>Micrococcaceae</taxon>
        <taxon>Kocuria</taxon>
    </lineage>
</organism>
<keyword evidence="6 7" id="KW-0560">Oxidoreductase</keyword>
<comment type="caution">
    <text evidence="10">The sequence shown here is derived from an EMBL/GenBank/DDBJ whole genome shotgun (WGS) entry which is preliminary data.</text>
</comment>
<dbReference type="GO" id="GO:0046655">
    <property type="term" value="P:folic acid metabolic process"/>
    <property type="evidence" value="ECO:0007669"/>
    <property type="project" value="TreeGrafter"/>
</dbReference>
<evidence type="ECO:0000256" key="4">
    <source>
        <dbReference type="ARBA" id="ARBA00022563"/>
    </source>
</evidence>
<dbReference type="InterPro" id="IPR017925">
    <property type="entry name" value="DHFR_CS"/>
</dbReference>
<reference evidence="10 11" key="1">
    <citation type="submission" date="2018-10" db="EMBL/GenBank/DDBJ databases">
        <title>Kocuria sp. M5W7-7, whole genome shotgun sequence.</title>
        <authorList>
            <person name="Tuo L."/>
        </authorList>
    </citation>
    <scope>NUCLEOTIDE SEQUENCE [LARGE SCALE GENOMIC DNA]</scope>
    <source>
        <strain evidence="10 11">M5W7-7</strain>
    </source>
</reference>
<name>A0A3N3ZTF8_9MICC</name>
<dbReference type="OrthoDB" id="9804315at2"/>
<feature type="domain" description="DHFR" evidence="9">
    <location>
        <begin position="13"/>
        <end position="194"/>
    </location>
</feature>
<sequence>MSSEPAAGVHVPEIAAIWAQTRDGVIGDHGSMPWHLPEDFQHFKRQTLGHPVIMGRRTWESFPPRFRPLPGRTNVVVTSRPEAVTVPGDAQKADDPTVEGTDTVVVGSYADAVAAAAAAPGGELVWVIGGGQLYAHAMADPDVPVTRAVVSVLDLDVDGDTRAPELGTEWHLVAAGARQVSRTGTAWHIETWQRH</sequence>
<comment type="pathway">
    <text evidence="1 7">Cofactor biosynthesis; tetrahydrofolate biosynthesis; 5,6,7,8-tetrahydrofolate from 7,8-dihydrofolate: step 1/1.</text>
</comment>